<comment type="caution">
    <text evidence="3">The sequence shown here is derived from an EMBL/GenBank/DDBJ whole genome shotgun (WGS) entry which is preliminary data.</text>
</comment>
<protein>
    <recommendedName>
        <fullName evidence="2">Response regulatory domain-containing protein</fullName>
    </recommendedName>
</protein>
<accession>A3KA16</accession>
<dbReference type="EMBL" id="AAYA01000020">
    <property type="protein sequence ID" value="EBA05959.1"/>
    <property type="molecule type" value="Genomic_DNA"/>
</dbReference>
<dbReference type="InterPro" id="IPR001789">
    <property type="entry name" value="Sig_transdc_resp-reg_receiver"/>
</dbReference>
<dbReference type="Pfam" id="PF00072">
    <property type="entry name" value="Response_reg"/>
    <property type="match status" value="1"/>
</dbReference>
<dbReference type="SMART" id="SM00448">
    <property type="entry name" value="REC"/>
    <property type="match status" value="1"/>
</dbReference>
<gene>
    <name evidence="3" type="ORF">SSE37_25163</name>
</gene>
<organism evidence="3 4">
    <name type="scientific">Sagittula stellata (strain ATCC 700073 / DSM 11524 / E-37)</name>
    <dbReference type="NCBI Taxonomy" id="388399"/>
    <lineage>
        <taxon>Bacteria</taxon>
        <taxon>Pseudomonadati</taxon>
        <taxon>Pseudomonadota</taxon>
        <taxon>Alphaproteobacteria</taxon>
        <taxon>Rhodobacterales</taxon>
        <taxon>Roseobacteraceae</taxon>
        <taxon>Sagittula</taxon>
    </lineage>
</organism>
<dbReference type="InterPro" id="IPR011006">
    <property type="entry name" value="CheY-like_superfamily"/>
</dbReference>
<keyword evidence="1" id="KW-0597">Phosphoprotein</keyword>
<feature type="domain" description="Response regulatory" evidence="2">
    <location>
        <begin position="15"/>
        <end position="159"/>
    </location>
</feature>
<dbReference type="Gene3D" id="3.40.50.2300">
    <property type="match status" value="1"/>
</dbReference>
<keyword evidence="4" id="KW-1185">Reference proteome</keyword>
<dbReference type="PROSITE" id="PS50110">
    <property type="entry name" value="RESPONSE_REGULATORY"/>
    <property type="match status" value="1"/>
</dbReference>
<evidence type="ECO:0000313" key="3">
    <source>
        <dbReference type="EMBL" id="EBA05959.1"/>
    </source>
</evidence>
<dbReference type="SUPFAM" id="SSF52172">
    <property type="entry name" value="CheY-like"/>
    <property type="match status" value="1"/>
</dbReference>
<dbReference type="CDD" id="cd00156">
    <property type="entry name" value="REC"/>
    <property type="match status" value="1"/>
</dbReference>
<dbReference type="GO" id="GO:0000160">
    <property type="term" value="P:phosphorelay signal transduction system"/>
    <property type="evidence" value="ECO:0007669"/>
    <property type="project" value="InterPro"/>
</dbReference>
<evidence type="ECO:0000259" key="2">
    <source>
        <dbReference type="PROSITE" id="PS50110"/>
    </source>
</evidence>
<sequence>MDFPEPQSVAMPRTRCLVVDDDVFDRAMLGRCIGKGVTDVEVLEADSIAAARAHLHRVRPDIVLVDHRLPDGQGTEFALELMSDGAFADVLICVVSSVDPSLLDPGVATLPKDALSRVGLTRMVEEFLARRRLSRASADGALVADFGAHVSDSLDAAVARMLRTLRRAKGGARRTIPRAAMNDLDQLESMILALSDVRQRMH</sequence>
<proteinExistence type="predicted"/>
<feature type="modified residue" description="4-aspartylphosphate" evidence="1">
    <location>
        <position position="66"/>
    </location>
</feature>
<evidence type="ECO:0000313" key="4">
    <source>
        <dbReference type="Proteomes" id="UP000005713"/>
    </source>
</evidence>
<evidence type="ECO:0000256" key="1">
    <source>
        <dbReference type="PROSITE-ProRule" id="PRU00169"/>
    </source>
</evidence>
<dbReference type="AlphaFoldDB" id="A3KA16"/>
<name>A3KA16_SAGS3</name>
<dbReference type="Proteomes" id="UP000005713">
    <property type="component" value="Unassembled WGS sequence"/>
</dbReference>
<reference evidence="3 4" key="1">
    <citation type="submission" date="2006-06" db="EMBL/GenBank/DDBJ databases">
        <authorList>
            <person name="Moran M.A."/>
            <person name="Ferriera S."/>
            <person name="Johnson J."/>
            <person name="Kravitz S."/>
            <person name="Beeson K."/>
            <person name="Sutton G."/>
            <person name="Rogers Y.-H."/>
            <person name="Friedman R."/>
            <person name="Frazier M."/>
            <person name="Venter J.C."/>
        </authorList>
    </citation>
    <scope>NUCLEOTIDE SEQUENCE [LARGE SCALE GENOMIC DNA]</scope>
    <source>
        <strain evidence="3 4">E-37</strain>
    </source>
</reference>